<evidence type="ECO:0000313" key="2">
    <source>
        <dbReference type="EMBL" id="GIJ58079.1"/>
    </source>
</evidence>
<comment type="caution">
    <text evidence="2">The sequence shown here is derived from an EMBL/GenBank/DDBJ whole genome shotgun (WGS) entry which is preliminary data.</text>
</comment>
<gene>
    <name evidence="2" type="ORF">Vau01_055950</name>
</gene>
<feature type="domain" description="Antitoxin Xre/MbcA/ParS-like toxin-binding" evidence="1">
    <location>
        <begin position="76"/>
        <end position="106"/>
    </location>
</feature>
<dbReference type="EMBL" id="BOPG01000033">
    <property type="protein sequence ID" value="GIJ58079.1"/>
    <property type="molecule type" value="Genomic_DNA"/>
</dbReference>
<dbReference type="InterPro" id="IPR024467">
    <property type="entry name" value="Xre/MbcA/ParS-like_toxin-bd"/>
</dbReference>
<evidence type="ECO:0000313" key="3">
    <source>
        <dbReference type="Proteomes" id="UP000612585"/>
    </source>
</evidence>
<organism evidence="2 3">
    <name type="scientific">Virgisporangium aurantiacum</name>
    <dbReference type="NCBI Taxonomy" id="175570"/>
    <lineage>
        <taxon>Bacteria</taxon>
        <taxon>Bacillati</taxon>
        <taxon>Actinomycetota</taxon>
        <taxon>Actinomycetes</taxon>
        <taxon>Micromonosporales</taxon>
        <taxon>Micromonosporaceae</taxon>
        <taxon>Virgisporangium</taxon>
    </lineage>
</organism>
<proteinExistence type="predicted"/>
<dbReference type="AlphaFoldDB" id="A0A8J3Z641"/>
<accession>A0A8J3Z641</accession>
<keyword evidence="3" id="KW-1185">Reference proteome</keyword>
<dbReference type="Proteomes" id="UP000612585">
    <property type="component" value="Unassembled WGS sequence"/>
</dbReference>
<sequence>MSMTLLGEPGTATSEEPALTEVRDECVAAFGPDLVAYLLGAGSNGRPLRTWRLAEAAATRIGELRLRAAHVVLAQFKDPEHARAWLRRPNPDLGRQPPADVLRTATTMRGMLPVIEAAELPT</sequence>
<reference evidence="2" key="1">
    <citation type="submission" date="2021-01" db="EMBL/GenBank/DDBJ databases">
        <title>Whole genome shotgun sequence of Virgisporangium aurantiacum NBRC 16421.</title>
        <authorList>
            <person name="Komaki H."/>
            <person name="Tamura T."/>
        </authorList>
    </citation>
    <scope>NUCLEOTIDE SEQUENCE</scope>
    <source>
        <strain evidence="2">NBRC 16421</strain>
    </source>
</reference>
<dbReference type="Pfam" id="PF09722">
    <property type="entry name" value="Xre_MbcA_ParS_C"/>
    <property type="match status" value="1"/>
</dbReference>
<name>A0A8J3Z641_9ACTN</name>
<evidence type="ECO:0000259" key="1">
    <source>
        <dbReference type="Pfam" id="PF09722"/>
    </source>
</evidence>
<protein>
    <recommendedName>
        <fullName evidence="1">Antitoxin Xre/MbcA/ParS-like toxin-binding domain-containing protein</fullName>
    </recommendedName>
</protein>